<dbReference type="Gene3D" id="3.20.20.140">
    <property type="entry name" value="Metal-dependent hydrolases"/>
    <property type="match status" value="1"/>
</dbReference>
<comment type="caution">
    <text evidence="2">The sequence shown here is derived from an EMBL/GenBank/DDBJ whole genome shotgun (WGS) entry which is preliminary data.</text>
</comment>
<dbReference type="PANTHER" id="PTHR43135">
    <property type="entry name" value="ALPHA-D-RIBOSE 1-METHYLPHOSPHONATE 5-TRIPHOSPHATE DIPHOSPHATASE"/>
    <property type="match status" value="1"/>
</dbReference>
<dbReference type="RefSeq" id="WP_210204971.1">
    <property type="nucleotide sequence ID" value="NZ_QGGU01000012.1"/>
</dbReference>
<protein>
    <submittedName>
        <fullName evidence="2">Amidohydrolase family protein</fullName>
    </submittedName>
</protein>
<dbReference type="SUPFAM" id="SSF51556">
    <property type="entry name" value="Metallo-dependent hydrolases"/>
    <property type="match status" value="1"/>
</dbReference>
<feature type="domain" description="Amidohydrolase-related" evidence="1">
    <location>
        <begin position="29"/>
        <end position="273"/>
    </location>
</feature>
<dbReference type="GO" id="GO:0016810">
    <property type="term" value="F:hydrolase activity, acting on carbon-nitrogen (but not peptide) bonds"/>
    <property type="evidence" value="ECO:0007669"/>
    <property type="project" value="InterPro"/>
</dbReference>
<dbReference type="InterPro" id="IPR006680">
    <property type="entry name" value="Amidohydro-rel"/>
</dbReference>
<dbReference type="AlphaFoldDB" id="A0A316FFN4"/>
<keyword evidence="2" id="KW-0378">Hydrolase</keyword>
<evidence type="ECO:0000313" key="2">
    <source>
        <dbReference type="EMBL" id="PWK46885.1"/>
    </source>
</evidence>
<evidence type="ECO:0000259" key="1">
    <source>
        <dbReference type="Pfam" id="PF01979"/>
    </source>
</evidence>
<keyword evidence="3" id="KW-1185">Reference proteome</keyword>
<evidence type="ECO:0000313" key="3">
    <source>
        <dbReference type="Proteomes" id="UP000245790"/>
    </source>
</evidence>
<dbReference type="Gene3D" id="2.30.40.10">
    <property type="entry name" value="Urease, subunit C, domain 1"/>
    <property type="match status" value="1"/>
</dbReference>
<dbReference type="InterPro" id="IPR011059">
    <property type="entry name" value="Metal-dep_hydrolase_composite"/>
</dbReference>
<dbReference type="InterPro" id="IPR032466">
    <property type="entry name" value="Metal_Hydrolase"/>
</dbReference>
<dbReference type="Pfam" id="PF01979">
    <property type="entry name" value="Amidohydro_1"/>
    <property type="match status" value="1"/>
</dbReference>
<dbReference type="Proteomes" id="UP000245790">
    <property type="component" value="Unassembled WGS sequence"/>
</dbReference>
<dbReference type="SUPFAM" id="SSF51338">
    <property type="entry name" value="Composite domain of metallo-dependent hydrolases"/>
    <property type="match status" value="1"/>
</dbReference>
<dbReference type="PANTHER" id="PTHR43135:SF3">
    <property type="entry name" value="ALPHA-D-RIBOSE 1-METHYLPHOSPHONATE 5-TRIPHOSPHATE DIPHOSPHATASE"/>
    <property type="match status" value="1"/>
</dbReference>
<dbReference type="InterPro" id="IPR051781">
    <property type="entry name" value="Metallo-dep_Hydrolase"/>
</dbReference>
<sequence>MQEAKDAVDWYADRGYIQIKTYSSMDPSWVKELASHIHKRGLRLSGHIPAYMSAEQAVEAGFDEIQHINMLFLNFLGGDTIDTRKRLRFTLIGDKAKDLDLNSKEVQDFVEMLAEKNIEVDLTVSTFNSLLLSRDKQTDPEYVSIAEHLPPLFQRSLKTATMKIESPEQDASYKAAADAMLKMTKLLHDKGVPIIPGTDFFTGFTLMRELELYRKAGIPALDVIRIGSLDSARVVGVDDKTGSISTGKYADLVLIDGDPIKDMADLRKASLVIKGNKLYQPEKIYDVMGVKPFVKSVEL</sequence>
<gene>
    <name evidence="2" type="ORF">C8D97_112122</name>
</gene>
<proteinExistence type="predicted"/>
<dbReference type="EMBL" id="QGGU01000012">
    <property type="protein sequence ID" value="PWK46885.1"/>
    <property type="molecule type" value="Genomic_DNA"/>
</dbReference>
<reference evidence="2 3" key="1">
    <citation type="submission" date="2018-05" db="EMBL/GenBank/DDBJ databases">
        <title>Genomic Encyclopedia of Type Strains, Phase IV (KMG-IV): sequencing the most valuable type-strain genomes for metagenomic binning, comparative biology and taxonomic classification.</title>
        <authorList>
            <person name="Goeker M."/>
        </authorList>
    </citation>
    <scope>NUCLEOTIDE SEQUENCE [LARGE SCALE GENOMIC DNA]</scope>
    <source>
        <strain evidence="2 3">DSM 25350</strain>
    </source>
</reference>
<organism evidence="2 3">
    <name type="scientific">Pleionea mediterranea</name>
    <dbReference type="NCBI Taxonomy" id="523701"/>
    <lineage>
        <taxon>Bacteria</taxon>
        <taxon>Pseudomonadati</taxon>
        <taxon>Pseudomonadota</taxon>
        <taxon>Gammaproteobacteria</taxon>
        <taxon>Oceanospirillales</taxon>
        <taxon>Pleioneaceae</taxon>
        <taxon>Pleionea</taxon>
    </lineage>
</organism>
<accession>A0A316FFN4</accession>
<name>A0A316FFN4_9GAMM</name>